<dbReference type="Pfam" id="PF03061">
    <property type="entry name" value="4HBT"/>
    <property type="match status" value="1"/>
</dbReference>
<protein>
    <submittedName>
        <fullName evidence="4">Thioesterase family protein</fullName>
    </submittedName>
</protein>
<keyword evidence="2" id="KW-0378">Hydrolase</keyword>
<dbReference type="InterPro" id="IPR029069">
    <property type="entry name" value="HotDog_dom_sf"/>
</dbReference>
<dbReference type="GeneID" id="36527499"/>
<dbReference type="AlphaFoldDB" id="A0A2I2FP38"/>
<comment type="similarity">
    <text evidence="1">Belongs to the thioesterase PaaI family.</text>
</comment>
<dbReference type="SUPFAM" id="SSF54637">
    <property type="entry name" value="Thioesterase/thiol ester dehydrase-isomerase"/>
    <property type="match status" value="1"/>
</dbReference>
<dbReference type="InterPro" id="IPR039298">
    <property type="entry name" value="ACOT13"/>
</dbReference>
<dbReference type="RefSeq" id="XP_024676406.1">
    <property type="nucleotide sequence ID" value="XM_024820339.1"/>
</dbReference>
<dbReference type="CDD" id="cd03443">
    <property type="entry name" value="PaaI_thioesterase"/>
    <property type="match status" value="1"/>
</dbReference>
<dbReference type="GO" id="GO:0047617">
    <property type="term" value="F:fatty acyl-CoA hydrolase activity"/>
    <property type="evidence" value="ECO:0007669"/>
    <property type="project" value="InterPro"/>
</dbReference>
<dbReference type="STRING" id="41067.A0A2I2FP38"/>
<dbReference type="OrthoDB" id="46529at2759"/>
<dbReference type="Proteomes" id="UP000234585">
    <property type="component" value="Unassembled WGS sequence"/>
</dbReference>
<dbReference type="PANTHER" id="PTHR21660">
    <property type="entry name" value="THIOESTERASE SUPERFAMILY MEMBER-RELATED"/>
    <property type="match status" value="1"/>
</dbReference>
<gene>
    <name evidence="4" type="ORF">BDW47DRAFT_97062</name>
</gene>
<feature type="domain" description="Thioesterase" evidence="3">
    <location>
        <begin position="56"/>
        <end position="125"/>
    </location>
</feature>
<dbReference type="InterPro" id="IPR006683">
    <property type="entry name" value="Thioestr_dom"/>
</dbReference>
<proteinExistence type="inferred from homology"/>
<evidence type="ECO:0000313" key="4">
    <source>
        <dbReference type="EMBL" id="PLB42394.1"/>
    </source>
</evidence>
<evidence type="ECO:0000256" key="2">
    <source>
        <dbReference type="ARBA" id="ARBA00022801"/>
    </source>
</evidence>
<keyword evidence="5" id="KW-1185">Reference proteome</keyword>
<evidence type="ECO:0000256" key="1">
    <source>
        <dbReference type="ARBA" id="ARBA00008324"/>
    </source>
</evidence>
<evidence type="ECO:0000259" key="3">
    <source>
        <dbReference type="Pfam" id="PF03061"/>
    </source>
</evidence>
<organism evidence="4 5">
    <name type="scientific">Aspergillus candidus</name>
    <dbReference type="NCBI Taxonomy" id="41067"/>
    <lineage>
        <taxon>Eukaryota</taxon>
        <taxon>Fungi</taxon>
        <taxon>Dikarya</taxon>
        <taxon>Ascomycota</taxon>
        <taxon>Pezizomycotina</taxon>
        <taxon>Eurotiomycetes</taxon>
        <taxon>Eurotiomycetidae</taxon>
        <taxon>Eurotiales</taxon>
        <taxon>Aspergillaceae</taxon>
        <taxon>Aspergillus</taxon>
        <taxon>Aspergillus subgen. Circumdati</taxon>
    </lineage>
</organism>
<evidence type="ECO:0000313" key="5">
    <source>
        <dbReference type="Proteomes" id="UP000234585"/>
    </source>
</evidence>
<accession>A0A2I2FP38</accession>
<dbReference type="InterPro" id="IPR003736">
    <property type="entry name" value="PAAI_dom"/>
</dbReference>
<dbReference type="NCBIfam" id="TIGR00369">
    <property type="entry name" value="unchar_dom_1"/>
    <property type="match status" value="1"/>
</dbReference>
<reference evidence="4 5" key="1">
    <citation type="submission" date="2017-12" db="EMBL/GenBank/DDBJ databases">
        <authorList>
            <consortium name="DOE Joint Genome Institute"/>
            <person name="Haridas S."/>
            <person name="Kjaerbolling I."/>
            <person name="Vesth T.C."/>
            <person name="Frisvad J.C."/>
            <person name="Nybo J.L."/>
            <person name="Theobald S."/>
            <person name="Kuo A."/>
            <person name="Bowyer P."/>
            <person name="Matsuda Y."/>
            <person name="Mondo S."/>
            <person name="Lyhne E.K."/>
            <person name="Kogle M.E."/>
            <person name="Clum A."/>
            <person name="Lipzen A."/>
            <person name="Salamov A."/>
            <person name="Ngan C.Y."/>
            <person name="Daum C."/>
            <person name="Chiniquy J."/>
            <person name="Barry K."/>
            <person name="LaButti K."/>
            <person name="Simmons B.A."/>
            <person name="Magnuson J.K."/>
            <person name="Mortensen U.H."/>
            <person name="Larsen T.O."/>
            <person name="Grigoriev I.V."/>
            <person name="Baker S.E."/>
            <person name="Andersen M.R."/>
            <person name="Nordberg H.P."/>
            <person name="Cantor M.N."/>
            <person name="Hua S.X."/>
        </authorList>
    </citation>
    <scope>NUCLEOTIDE SEQUENCE [LARGE SCALE GENOMIC DNA]</scope>
    <source>
        <strain evidence="4 5">CBS 102.13</strain>
    </source>
</reference>
<dbReference type="EMBL" id="KZ559117">
    <property type="protein sequence ID" value="PLB42394.1"/>
    <property type="molecule type" value="Genomic_DNA"/>
</dbReference>
<sequence>MNQNQEMDQVQKVWGRIRVNSPIYAFLLDDIEIYYAEKGVFQARLQVTPRHLNSKGTLHGVFSACVTDWAGGLAIASCGLDSTGVSTDIHINYLSTATAGDWLEIEGRADKVGKTLAFTTVSISKRLDAEHVTIVARGSHTKYIKYNNGQHPSNNTQDTEQ</sequence>
<name>A0A2I2FP38_ASPCN</name>
<dbReference type="FunFam" id="3.10.129.10:FF:000033">
    <property type="entry name" value="acyl-coenzyme A thioesterase 13"/>
    <property type="match status" value="1"/>
</dbReference>
<dbReference type="PANTHER" id="PTHR21660:SF11">
    <property type="entry name" value="FAMILY PROTEIN, PUTATIVE (AFU_ORTHOLOGUE AFUA_4G04355)-RELATED"/>
    <property type="match status" value="1"/>
</dbReference>
<dbReference type="Gene3D" id="3.10.129.10">
    <property type="entry name" value="Hotdog Thioesterase"/>
    <property type="match status" value="1"/>
</dbReference>